<gene>
    <name evidence="1" type="ORF">Vafri_15817</name>
</gene>
<sequence>MLDGRWLARMRGSVGELEVRDLGGNTRGLCGCERTAKALTDRTGSLHGSAGARGRCGTHGSVGCGLLRDLGGGRSCCCEDEGLPRWLQIISSEISRQQGFRQLKSVIDYTS</sequence>
<accession>A0A8J4BHJ5</accession>
<dbReference type="AlphaFoldDB" id="A0A8J4BHJ5"/>
<keyword evidence="2" id="KW-1185">Reference proteome</keyword>
<organism evidence="1 2">
    <name type="scientific">Volvox africanus</name>
    <dbReference type="NCBI Taxonomy" id="51714"/>
    <lineage>
        <taxon>Eukaryota</taxon>
        <taxon>Viridiplantae</taxon>
        <taxon>Chlorophyta</taxon>
        <taxon>core chlorophytes</taxon>
        <taxon>Chlorophyceae</taxon>
        <taxon>CS clade</taxon>
        <taxon>Chlamydomonadales</taxon>
        <taxon>Volvocaceae</taxon>
        <taxon>Volvox</taxon>
    </lineage>
</organism>
<evidence type="ECO:0000313" key="1">
    <source>
        <dbReference type="EMBL" id="GIL61413.1"/>
    </source>
</evidence>
<reference evidence="1" key="1">
    <citation type="journal article" date="2021" name="Proc. Natl. Acad. Sci. U.S.A.">
        <title>Three genomes in the algal genus Volvox reveal the fate of a haploid sex-determining region after a transition to homothallism.</title>
        <authorList>
            <person name="Yamamoto K."/>
            <person name="Hamaji T."/>
            <person name="Kawai-Toyooka H."/>
            <person name="Matsuzaki R."/>
            <person name="Takahashi F."/>
            <person name="Nishimura Y."/>
            <person name="Kawachi M."/>
            <person name="Noguchi H."/>
            <person name="Minakuchi Y."/>
            <person name="Umen J.G."/>
            <person name="Toyoda A."/>
            <person name="Nozaki H."/>
        </authorList>
    </citation>
    <scope>NUCLEOTIDE SEQUENCE</scope>
    <source>
        <strain evidence="1">NIES-3780</strain>
    </source>
</reference>
<proteinExistence type="predicted"/>
<dbReference type="EMBL" id="BNCO01000045">
    <property type="protein sequence ID" value="GIL61413.1"/>
    <property type="molecule type" value="Genomic_DNA"/>
</dbReference>
<comment type="caution">
    <text evidence="1">The sequence shown here is derived from an EMBL/GenBank/DDBJ whole genome shotgun (WGS) entry which is preliminary data.</text>
</comment>
<protein>
    <submittedName>
        <fullName evidence="1">Uncharacterized protein</fullName>
    </submittedName>
</protein>
<feature type="non-terminal residue" evidence="1">
    <location>
        <position position="111"/>
    </location>
</feature>
<name>A0A8J4BHJ5_9CHLO</name>
<evidence type="ECO:0000313" key="2">
    <source>
        <dbReference type="Proteomes" id="UP000747399"/>
    </source>
</evidence>
<dbReference type="Proteomes" id="UP000747399">
    <property type="component" value="Unassembled WGS sequence"/>
</dbReference>